<dbReference type="GO" id="GO:0032259">
    <property type="term" value="P:methylation"/>
    <property type="evidence" value="ECO:0007669"/>
    <property type="project" value="UniProtKB-KW"/>
</dbReference>
<reference evidence="2 3" key="1">
    <citation type="journal article" date="2017" name="Mol. Ecol.">
        <title>Comparative and population genomic landscape of Phellinus noxius: A hypervariable fungus causing root rot in trees.</title>
        <authorList>
            <person name="Chung C.L."/>
            <person name="Lee T.J."/>
            <person name="Akiba M."/>
            <person name="Lee H.H."/>
            <person name="Kuo T.H."/>
            <person name="Liu D."/>
            <person name="Ke H.M."/>
            <person name="Yokoi T."/>
            <person name="Roa M.B."/>
            <person name="Lu M.J."/>
            <person name="Chang Y.Y."/>
            <person name="Ann P.J."/>
            <person name="Tsai J.N."/>
            <person name="Chen C.Y."/>
            <person name="Tzean S.S."/>
            <person name="Ota Y."/>
            <person name="Hattori T."/>
            <person name="Sahashi N."/>
            <person name="Liou R.F."/>
            <person name="Kikuchi T."/>
            <person name="Tsai I.J."/>
        </authorList>
    </citation>
    <scope>NUCLEOTIDE SEQUENCE [LARGE SCALE GENOMIC DNA]</scope>
    <source>
        <strain evidence="2 3">FFPRI411160</strain>
    </source>
</reference>
<keyword evidence="3" id="KW-1185">Reference proteome</keyword>
<dbReference type="InterPro" id="IPR029063">
    <property type="entry name" value="SAM-dependent_MTases_sf"/>
</dbReference>
<keyword evidence="1" id="KW-1133">Transmembrane helix</keyword>
<evidence type="ECO:0000313" key="3">
    <source>
        <dbReference type="Proteomes" id="UP000217199"/>
    </source>
</evidence>
<dbReference type="InterPro" id="IPR052356">
    <property type="entry name" value="Thiol_S-MT"/>
</dbReference>
<keyword evidence="2" id="KW-0489">Methyltransferase</keyword>
<accession>A0A286U5U1</accession>
<evidence type="ECO:0000256" key="1">
    <source>
        <dbReference type="SAM" id="Phobius"/>
    </source>
</evidence>
<keyword evidence="2" id="KW-0808">Transferase</keyword>
<dbReference type="InParanoid" id="A0A286U5U1"/>
<keyword evidence="1" id="KW-0812">Transmembrane</keyword>
<dbReference type="STRING" id="2282107.A0A286U5U1"/>
<evidence type="ECO:0000313" key="2">
    <source>
        <dbReference type="EMBL" id="PAV14935.1"/>
    </source>
</evidence>
<gene>
    <name evidence="2" type="ORF">PNOK_0948800</name>
</gene>
<dbReference type="SUPFAM" id="SSF53335">
    <property type="entry name" value="S-adenosyl-L-methionine-dependent methyltransferases"/>
    <property type="match status" value="1"/>
</dbReference>
<keyword evidence="1" id="KW-0472">Membrane</keyword>
<proteinExistence type="predicted"/>
<dbReference type="GO" id="GO:0008168">
    <property type="term" value="F:methyltransferase activity"/>
    <property type="evidence" value="ECO:0007669"/>
    <property type="project" value="UniProtKB-KW"/>
</dbReference>
<dbReference type="PANTHER" id="PTHR45036">
    <property type="entry name" value="METHYLTRANSFERASE LIKE 7B"/>
    <property type="match status" value="1"/>
</dbReference>
<dbReference type="OrthoDB" id="540004at2759"/>
<dbReference type="Proteomes" id="UP000217199">
    <property type="component" value="Unassembled WGS sequence"/>
</dbReference>
<sequence length="259" mass="29710">MGWFQVTRGFFADLFLAIRVAWFPTFTTVFHTPSLLFKPRELSRIFMSHVWSVYGDGVDQNSHKVKTELVTPRAKGIVLDIGAGHGHLINYLDKTQVTAYFALEPNLMMHKHIIDKAHAAGFREEDGTLLIIPCPLENINDICAHISQWSQRYTPSDSGKIVPNQKSEKQEGGQFLFYEHVRNPSHQIARLQDVVAPIWRIFFDGCLIGQDSVKIIEEAGQYRPGETLWSDSIVWGNEEEDRNSLFWHQVGYCLKKIDH</sequence>
<dbReference type="EMBL" id="NBII01000011">
    <property type="protein sequence ID" value="PAV14935.1"/>
    <property type="molecule type" value="Genomic_DNA"/>
</dbReference>
<comment type="caution">
    <text evidence="2">The sequence shown here is derived from an EMBL/GenBank/DDBJ whole genome shotgun (WGS) entry which is preliminary data.</text>
</comment>
<organism evidence="2 3">
    <name type="scientific">Pyrrhoderma noxium</name>
    <dbReference type="NCBI Taxonomy" id="2282107"/>
    <lineage>
        <taxon>Eukaryota</taxon>
        <taxon>Fungi</taxon>
        <taxon>Dikarya</taxon>
        <taxon>Basidiomycota</taxon>
        <taxon>Agaricomycotina</taxon>
        <taxon>Agaricomycetes</taxon>
        <taxon>Hymenochaetales</taxon>
        <taxon>Hymenochaetaceae</taxon>
        <taxon>Pyrrhoderma</taxon>
    </lineage>
</organism>
<dbReference type="AlphaFoldDB" id="A0A286U5U1"/>
<feature type="transmembrane region" description="Helical" evidence="1">
    <location>
        <begin position="20"/>
        <end position="37"/>
    </location>
</feature>
<protein>
    <submittedName>
        <fullName evidence="2">Phospholipid methyltransferase</fullName>
    </submittedName>
</protein>
<name>A0A286U5U1_9AGAM</name>
<dbReference type="PANTHER" id="PTHR45036:SF1">
    <property type="entry name" value="METHYLTRANSFERASE LIKE 7A"/>
    <property type="match status" value="1"/>
</dbReference>